<dbReference type="EMBL" id="JXJN01012469">
    <property type="status" value="NOT_ANNOTATED_CDS"/>
    <property type="molecule type" value="Genomic_DNA"/>
</dbReference>
<keyword evidence="3" id="KW-1185">Reference proteome</keyword>
<accession>A0A1B0BDF8</accession>
<reference evidence="3" key="1">
    <citation type="submission" date="2015-01" db="EMBL/GenBank/DDBJ databases">
        <authorList>
            <person name="Aksoy S."/>
            <person name="Warren W."/>
            <person name="Wilson R.K."/>
        </authorList>
    </citation>
    <scope>NUCLEOTIDE SEQUENCE [LARGE SCALE GENOMIC DNA]</scope>
    <source>
        <strain evidence="3">IAEA</strain>
    </source>
</reference>
<protein>
    <submittedName>
        <fullName evidence="2">Uncharacterized protein</fullName>
    </submittedName>
</protein>
<reference evidence="2" key="2">
    <citation type="submission" date="2020-05" db="UniProtKB">
        <authorList>
            <consortium name="EnsemblMetazoa"/>
        </authorList>
    </citation>
    <scope>IDENTIFICATION</scope>
    <source>
        <strain evidence="2">IAEA</strain>
    </source>
</reference>
<keyword evidence="1" id="KW-0812">Transmembrane</keyword>
<dbReference type="EnsemblMetazoa" id="GPPI026540-RA">
    <property type="protein sequence ID" value="GPPI026540-PA"/>
    <property type="gene ID" value="GPPI026540"/>
</dbReference>
<organism evidence="2 3">
    <name type="scientific">Glossina palpalis gambiensis</name>
    <dbReference type="NCBI Taxonomy" id="67801"/>
    <lineage>
        <taxon>Eukaryota</taxon>
        <taxon>Metazoa</taxon>
        <taxon>Ecdysozoa</taxon>
        <taxon>Arthropoda</taxon>
        <taxon>Hexapoda</taxon>
        <taxon>Insecta</taxon>
        <taxon>Pterygota</taxon>
        <taxon>Neoptera</taxon>
        <taxon>Endopterygota</taxon>
        <taxon>Diptera</taxon>
        <taxon>Brachycera</taxon>
        <taxon>Muscomorpha</taxon>
        <taxon>Hippoboscoidea</taxon>
        <taxon>Glossinidae</taxon>
        <taxon>Glossina</taxon>
    </lineage>
</organism>
<proteinExistence type="predicted"/>
<feature type="transmembrane region" description="Helical" evidence="1">
    <location>
        <begin position="20"/>
        <end position="41"/>
    </location>
</feature>
<keyword evidence="1" id="KW-0472">Membrane</keyword>
<name>A0A1B0BDF8_9MUSC</name>
<evidence type="ECO:0000313" key="2">
    <source>
        <dbReference type="EnsemblMetazoa" id="GPPI026540-PA"/>
    </source>
</evidence>
<dbReference type="AlphaFoldDB" id="A0A1B0BDF8"/>
<dbReference type="Proteomes" id="UP000092460">
    <property type="component" value="Unassembled WGS sequence"/>
</dbReference>
<sequence length="141" mass="15875">MRTKVTIDPDRTIDMLLFDQIFYIFKILIFGKYFKRLNVYIMRLSHKMFRRLQDEDVIDLLAGLENGAIYEVNAIMDDLNKSPGLAERIVALLSHDDDVAPLFTLVPPPPPLPPPASVPPATAVIVVDSRREVLIAFATPA</sequence>
<evidence type="ECO:0000313" key="3">
    <source>
        <dbReference type="Proteomes" id="UP000092460"/>
    </source>
</evidence>
<evidence type="ECO:0000256" key="1">
    <source>
        <dbReference type="SAM" id="Phobius"/>
    </source>
</evidence>
<keyword evidence="1" id="KW-1133">Transmembrane helix</keyword>
<dbReference type="VEuPathDB" id="VectorBase:GPPI026540"/>